<sequence>MPSDDLLVVEDDREIGSDLVTILSAHGYAAALVLDGRQAADAVARRPPGIVLLDLGLPDVEGVALCKWLRGALPEAAILVVTARSAEFETVMALDAGADDYLTKPFRVDELLARLRALRRRRRAGPGPGVVTVGGLRLDVAARRVFLGELEVVLRPREFDLLAVLASRAGQVVPRSELMREVWGPDWFGATKTLDVHVCALRRKLAAHGHLPDRIATVRGLGYSYGP</sequence>
<keyword evidence="3 5" id="KW-0238">DNA-binding</keyword>
<dbReference type="GO" id="GO:0006355">
    <property type="term" value="P:regulation of DNA-templated transcription"/>
    <property type="evidence" value="ECO:0007669"/>
    <property type="project" value="InterPro"/>
</dbReference>
<dbReference type="InterPro" id="IPR039420">
    <property type="entry name" value="WalR-like"/>
</dbReference>
<dbReference type="Gene3D" id="6.10.250.690">
    <property type="match status" value="1"/>
</dbReference>
<evidence type="ECO:0000256" key="4">
    <source>
        <dbReference type="PROSITE-ProRule" id="PRU00169"/>
    </source>
</evidence>
<dbReference type="GO" id="GO:0032993">
    <property type="term" value="C:protein-DNA complex"/>
    <property type="evidence" value="ECO:0007669"/>
    <property type="project" value="TreeGrafter"/>
</dbReference>
<dbReference type="GO" id="GO:0000976">
    <property type="term" value="F:transcription cis-regulatory region binding"/>
    <property type="evidence" value="ECO:0007669"/>
    <property type="project" value="TreeGrafter"/>
</dbReference>
<dbReference type="Gene3D" id="3.40.50.2300">
    <property type="match status" value="1"/>
</dbReference>
<dbReference type="SMART" id="SM00448">
    <property type="entry name" value="REC"/>
    <property type="match status" value="1"/>
</dbReference>
<dbReference type="Gene3D" id="1.10.10.10">
    <property type="entry name" value="Winged helix-like DNA-binding domain superfamily/Winged helix DNA-binding domain"/>
    <property type="match status" value="1"/>
</dbReference>
<gene>
    <name evidence="8" type="ORF">E1298_00545</name>
</gene>
<evidence type="ECO:0000256" key="1">
    <source>
        <dbReference type="ARBA" id="ARBA00022553"/>
    </source>
</evidence>
<organism evidence="8 9">
    <name type="scientific">Actinomadura rubrisoli</name>
    <dbReference type="NCBI Taxonomy" id="2530368"/>
    <lineage>
        <taxon>Bacteria</taxon>
        <taxon>Bacillati</taxon>
        <taxon>Actinomycetota</taxon>
        <taxon>Actinomycetes</taxon>
        <taxon>Streptosporangiales</taxon>
        <taxon>Thermomonosporaceae</taxon>
        <taxon>Actinomadura</taxon>
    </lineage>
</organism>
<dbReference type="InterPro" id="IPR036388">
    <property type="entry name" value="WH-like_DNA-bd_sf"/>
</dbReference>
<dbReference type="Pfam" id="PF00072">
    <property type="entry name" value="Response_reg"/>
    <property type="match status" value="1"/>
</dbReference>
<evidence type="ECO:0000259" key="7">
    <source>
        <dbReference type="PROSITE" id="PS51755"/>
    </source>
</evidence>
<keyword evidence="9" id="KW-1185">Reference proteome</keyword>
<dbReference type="RefSeq" id="WP_131888707.1">
    <property type="nucleotide sequence ID" value="NZ_SMKU01000001.1"/>
</dbReference>
<dbReference type="CDD" id="cd00383">
    <property type="entry name" value="trans_reg_C"/>
    <property type="match status" value="1"/>
</dbReference>
<accession>A0A4R5CGM7</accession>
<protein>
    <submittedName>
        <fullName evidence="8">Response regulator transcription factor</fullName>
    </submittedName>
</protein>
<keyword evidence="2" id="KW-0902">Two-component regulatory system</keyword>
<keyword evidence="1 4" id="KW-0597">Phosphoprotein</keyword>
<evidence type="ECO:0000259" key="6">
    <source>
        <dbReference type="PROSITE" id="PS50110"/>
    </source>
</evidence>
<evidence type="ECO:0000313" key="8">
    <source>
        <dbReference type="EMBL" id="TDD98186.1"/>
    </source>
</evidence>
<comment type="caution">
    <text evidence="8">The sequence shown here is derived from an EMBL/GenBank/DDBJ whole genome shotgun (WGS) entry which is preliminary data.</text>
</comment>
<dbReference type="Pfam" id="PF00486">
    <property type="entry name" value="Trans_reg_C"/>
    <property type="match status" value="1"/>
</dbReference>
<dbReference type="PROSITE" id="PS50110">
    <property type="entry name" value="RESPONSE_REGULATORY"/>
    <property type="match status" value="1"/>
</dbReference>
<dbReference type="AlphaFoldDB" id="A0A4R5CGM7"/>
<dbReference type="Proteomes" id="UP000294513">
    <property type="component" value="Unassembled WGS sequence"/>
</dbReference>
<dbReference type="PANTHER" id="PTHR48111:SF40">
    <property type="entry name" value="PHOSPHATE REGULON TRANSCRIPTIONAL REGULATORY PROTEIN PHOB"/>
    <property type="match status" value="1"/>
</dbReference>
<evidence type="ECO:0000256" key="2">
    <source>
        <dbReference type="ARBA" id="ARBA00023012"/>
    </source>
</evidence>
<evidence type="ECO:0000256" key="3">
    <source>
        <dbReference type="ARBA" id="ARBA00023125"/>
    </source>
</evidence>
<dbReference type="SUPFAM" id="SSF52172">
    <property type="entry name" value="CheY-like"/>
    <property type="match status" value="1"/>
</dbReference>
<proteinExistence type="predicted"/>
<dbReference type="EMBL" id="SMKU01000001">
    <property type="protein sequence ID" value="TDD98186.1"/>
    <property type="molecule type" value="Genomic_DNA"/>
</dbReference>
<reference evidence="8 9" key="1">
    <citation type="submission" date="2019-03" db="EMBL/GenBank/DDBJ databases">
        <title>Draft genome sequences of novel Actinobacteria.</title>
        <authorList>
            <person name="Sahin N."/>
            <person name="Ay H."/>
            <person name="Saygin H."/>
        </authorList>
    </citation>
    <scope>NUCLEOTIDE SEQUENCE [LARGE SCALE GENOMIC DNA]</scope>
    <source>
        <strain evidence="8 9">H3C3</strain>
    </source>
</reference>
<evidence type="ECO:0000313" key="9">
    <source>
        <dbReference type="Proteomes" id="UP000294513"/>
    </source>
</evidence>
<dbReference type="InterPro" id="IPR001789">
    <property type="entry name" value="Sig_transdc_resp-reg_receiver"/>
</dbReference>
<dbReference type="InterPro" id="IPR001867">
    <property type="entry name" value="OmpR/PhoB-type_DNA-bd"/>
</dbReference>
<dbReference type="InterPro" id="IPR011006">
    <property type="entry name" value="CheY-like_superfamily"/>
</dbReference>
<feature type="DNA-binding region" description="OmpR/PhoB-type" evidence="5">
    <location>
        <begin position="128"/>
        <end position="227"/>
    </location>
</feature>
<dbReference type="PROSITE" id="PS51755">
    <property type="entry name" value="OMPR_PHOB"/>
    <property type="match status" value="1"/>
</dbReference>
<dbReference type="PANTHER" id="PTHR48111">
    <property type="entry name" value="REGULATOR OF RPOS"/>
    <property type="match status" value="1"/>
</dbReference>
<feature type="modified residue" description="4-aspartylphosphate" evidence="4">
    <location>
        <position position="54"/>
    </location>
</feature>
<feature type="domain" description="OmpR/PhoB-type" evidence="7">
    <location>
        <begin position="128"/>
        <end position="227"/>
    </location>
</feature>
<dbReference type="OrthoDB" id="5511894at2"/>
<feature type="domain" description="Response regulatory" evidence="6">
    <location>
        <begin position="5"/>
        <end position="119"/>
    </location>
</feature>
<dbReference type="GO" id="GO:0005829">
    <property type="term" value="C:cytosol"/>
    <property type="evidence" value="ECO:0007669"/>
    <property type="project" value="TreeGrafter"/>
</dbReference>
<dbReference type="CDD" id="cd17574">
    <property type="entry name" value="REC_OmpR"/>
    <property type="match status" value="1"/>
</dbReference>
<dbReference type="SMART" id="SM00862">
    <property type="entry name" value="Trans_reg_C"/>
    <property type="match status" value="1"/>
</dbReference>
<dbReference type="GO" id="GO:0000156">
    <property type="term" value="F:phosphorelay response regulator activity"/>
    <property type="evidence" value="ECO:0007669"/>
    <property type="project" value="TreeGrafter"/>
</dbReference>
<name>A0A4R5CGM7_9ACTN</name>
<evidence type="ECO:0000256" key="5">
    <source>
        <dbReference type="PROSITE-ProRule" id="PRU01091"/>
    </source>
</evidence>